<dbReference type="InterPro" id="IPR050206">
    <property type="entry name" value="FtsK/SpoIIIE/SftA"/>
</dbReference>
<dbReference type="InterPro" id="IPR027417">
    <property type="entry name" value="P-loop_NTPase"/>
</dbReference>
<keyword evidence="6" id="KW-1185">Reference proteome</keyword>
<dbReference type="SUPFAM" id="SSF52540">
    <property type="entry name" value="P-loop containing nucleoside triphosphate hydrolases"/>
    <property type="match status" value="1"/>
</dbReference>
<dbReference type="Pfam" id="PF01580">
    <property type="entry name" value="FtsK_SpoIIIE"/>
    <property type="match status" value="1"/>
</dbReference>
<gene>
    <name evidence="5" type="ORF">P9847_01300</name>
</gene>
<protein>
    <submittedName>
        <fullName evidence="5">FtsK/SpoIIIE domain-containing protein</fullName>
    </submittedName>
</protein>
<sequence length="387" mass="42476">MFASIGFGLLCGSLVSLISSFSYFSLSNSFISACKSLNLSSGDALPIVNATFENQWGTRMLVGLPVGLSSTKVMDQQRAIAEALRVTPDNMEMRYDDGLIIDIIKKEMPIKVPYREGFGYKVFIGVNKRGEERFYDFDGPFPHLLIGGISGGGKSVMLRAILTQLVFGPAPDLFLCDLKGGVELGLYRELECVKGLAITLQQCRDAAAAVEEEMNRRYSVMFSNGSQSWEGRKMVFVMDELADLKTRAGDPEAKLKQEIKTILTRISAKGRAAGVLLVLCTQRPSADVVDGLIKTNIAASICFRTRDDTQSRIVLDHNGAAELPDIPGRLIFQSARDETLQAPFISAGDAKQIISKLPKRILELEAEQHEHGSSQTDPLDGNFIELR</sequence>
<evidence type="ECO:0000313" key="6">
    <source>
        <dbReference type="Proteomes" id="UP001343257"/>
    </source>
</evidence>
<evidence type="ECO:0000256" key="3">
    <source>
        <dbReference type="PROSITE-ProRule" id="PRU00289"/>
    </source>
</evidence>
<keyword evidence="2 3" id="KW-0067">ATP-binding</keyword>
<dbReference type="PANTHER" id="PTHR22683">
    <property type="entry name" value="SPORULATION PROTEIN RELATED"/>
    <property type="match status" value="1"/>
</dbReference>
<dbReference type="RefSeq" id="WP_328274751.1">
    <property type="nucleotide sequence ID" value="NZ_JARTLD010000003.1"/>
</dbReference>
<dbReference type="PROSITE" id="PS50901">
    <property type="entry name" value="FTSK"/>
    <property type="match status" value="1"/>
</dbReference>
<dbReference type="InterPro" id="IPR002543">
    <property type="entry name" value="FtsK_dom"/>
</dbReference>
<dbReference type="EMBL" id="JARTLD010000003">
    <property type="protein sequence ID" value="MED5015934.1"/>
    <property type="molecule type" value="Genomic_DNA"/>
</dbReference>
<feature type="domain" description="FtsK" evidence="4">
    <location>
        <begin position="130"/>
        <end position="312"/>
    </location>
</feature>
<dbReference type="PANTHER" id="PTHR22683:SF1">
    <property type="entry name" value="TYPE VII SECRETION SYSTEM PROTEIN ESSC"/>
    <property type="match status" value="1"/>
</dbReference>
<dbReference type="Proteomes" id="UP001343257">
    <property type="component" value="Unassembled WGS sequence"/>
</dbReference>
<evidence type="ECO:0000313" key="5">
    <source>
        <dbReference type="EMBL" id="MED5015934.1"/>
    </source>
</evidence>
<name>A0ABU6PNF2_9BACL</name>
<reference evidence="5 6" key="1">
    <citation type="submission" date="2023-03" db="EMBL/GenBank/DDBJ databases">
        <title>Bacillus Genome Sequencing.</title>
        <authorList>
            <person name="Dunlap C."/>
        </authorList>
    </citation>
    <scope>NUCLEOTIDE SEQUENCE [LARGE SCALE GENOMIC DNA]</scope>
    <source>
        <strain evidence="5 6">NRS-52</strain>
    </source>
</reference>
<accession>A0ABU6PNF2</accession>
<evidence type="ECO:0000259" key="4">
    <source>
        <dbReference type="PROSITE" id="PS50901"/>
    </source>
</evidence>
<evidence type="ECO:0000256" key="2">
    <source>
        <dbReference type="ARBA" id="ARBA00022840"/>
    </source>
</evidence>
<proteinExistence type="predicted"/>
<organism evidence="5 6">
    <name type="scientific">Paenibacillus chibensis</name>
    <dbReference type="NCBI Taxonomy" id="59846"/>
    <lineage>
        <taxon>Bacteria</taxon>
        <taxon>Bacillati</taxon>
        <taxon>Bacillota</taxon>
        <taxon>Bacilli</taxon>
        <taxon>Bacillales</taxon>
        <taxon>Paenibacillaceae</taxon>
        <taxon>Paenibacillus</taxon>
    </lineage>
</organism>
<feature type="binding site" evidence="3">
    <location>
        <begin position="148"/>
        <end position="155"/>
    </location>
    <ligand>
        <name>ATP</name>
        <dbReference type="ChEBI" id="CHEBI:30616"/>
    </ligand>
</feature>
<evidence type="ECO:0000256" key="1">
    <source>
        <dbReference type="ARBA" id="ARBA00022741"/>
    </source>
</evidence>
<dbReference type="Gene3D" id="3.40.50.300">
    <property type="entry name" value="P-loop containing nucleotide triphosphate hydrolases"/>
    <property type="match status" value="1"/>
</dbReference>
<comment type="caution">
    <text evidence="5">The sequence shown here is derived from an EMBL/GenBank/DDBJ whole genome shotgun (WGS) entry which is preliminary data.</text>
</comment>
<keyword evidence="1 3" id="KW-0547">Nucleotide-binding</keyword>